<evidence type="ECO:0000256" key="8">
    <source>
        <dbReference type="SAM" id="SignalP"/>
    </source>
</evidence>
<feature type="signal peptide" evidence="8">
    <location>
        <begin position="1"/>
        <end position="21"/>
    </location>
</feature>
<evidence type="ECO:0000256" key="5">
    <source>
        <dbReference type="PIRSR" id="PIRSR601461-1"/>
    </source>
</evidence>
<dbReference type="FunFam" id="2.40.70.10:FF:000115">
    <property type="entry name" value="Lysosomal aspartic protease"/>
    <property type="match status" value="1"/>
</dbReference>
<dbReference type="InterPro" id="IPR021109">
    <property type="entry name" value="Peptidase_aspartic_dom_sf"/>
</dbReference>
<name>A0A9P6BBY1_9AGAM</name>
<evidence type="ECO:0000256" key="3">
    <source>
        <dbReference type="ARBA" id="ARBA00022750"/>
    </source>
</evidence>
<gene>
    <name evidence="10" type="ORF">BS47DRAFT_1311535</name>
</gene>
<dbReference type="PRINTS" id="PR00792">
    <property type="entry name" value="PEPSIN"/>
</dbReference>
<proteinExistence type="inferred from homology"/>
<accession>A0A9P6BBY1</accession>
<dbReference type="PROSITE" id="PS00141">
    <property type="entry name" value="ASP_PROTEASE"/>
    <property type="match status" value="1"/>
</dbReference>
<dbReference type="Proteomes" id="UP000886523">
    <property type="component" value="Unassembled WGS sequence"/>
</dbReference>
<dbReference type="Pfam" id="PF00026">
    <property type="entry name" value="Asp"/>
    <property type="match status" value="1"/>
</dbReference>
<evidence type="ECO:0000313" key="11">
    <source>
        <dbReference type="Proteomes" id="UP000886523"/>
    </source>
</evidence>
<dbReference type="GO" id="GO:0004190">
    <property type="term" value="F:aspartic-type endopeptidase activity"/>
    <property type="evidence" value="ECO:0007669"/>
    <property type="project" value="UniProtKB-KW"/>
</dbReference>
<comment type="similarity">
    <text evidence="1 6">Belongs to the peptidase A1 family.</text>
</comment>
<dbReference type="GO" id="GO:0006508">
    <property type="term" value="P:proteolysis"/>
    <property type="evidence" value="ECO:0007669"/>
    <property type="project" value="UniProtKB-KW"/>
</dbReference>
<evidence type="ECO:0000256" key="4">
    <source>
        <dbReference type="ARBA" id="ARBA00022801"/>
    </source>
</evidence>
<feature type="active site" evidence="5">
    <location>
        <position position="124"/>
    </location>
</feature>
<dbReference type="InterPro" id="IPR001461">
    <property type="entry name" value="Aspartic_peptidase_A1"/>
</dbReference>
<feature type="chain" id="PRO_5040273640" description="Peptidase A1 domain-containing protein" evidence="8">
    <location>
        <begin position="22"/>
        <end position="415"/>
    </location>
</feature>
<sequence>MFFSALSAAVAVISLPFLVSASPVTVPKGISIPISRRGPTSGPVADIAALRAQLAQVGEKYARTLENFKKNTGTGHPLAAVFNAPSGLTRRATGSDALTDESGIAWHGNVDIGTPPVTFKIDFDTGSSDLLVPSSSCSSCGSHTRYNPSASSTSSDLGKTFSLQYGDGSTASGEQFTDTVTVAGLTATNQPLGSATTYSSSLGRQPSDGLMGLAFPSLSSYPATPFFNTLIEERVVSAGQFAFKLASSGSSLFLGGADSSLYTGSINWNPVTVQGYWQIALDAVSTGSSQPVTGVSSIIDSGTTLIIGDSQNVAAFYAAIPGSQDASQTAGPGFYTYPCSSNPSVSLRFGGIAYPVLLSAFNLGPVSEGSSDCIGGVVSQQSGGTGLWIVGDVFMQGVYTVFDFDNSRVGFATLA</sequence>
<dbReference type="AlphaFoldDB" id="A0A9P6BBY1"/>
<protein>
    <recommendedName>
        <fullName evidence="9">Peptidase A1 domain-containing protein</fullName>
    </recommendedName>
</protein>
<feature type="active site" evidence="5">
    <location>
        <position position="300"/>
    </location>
</feature>
<keyword evidence="3 6" id="KW-0064">Aspartyl protease</keyword>
<organism evidence="10 11">
    <name type="scientific">Hydnum rufescens UP504</name>
    <dbReference type="NCBI Taxonomy" id="1448309"/>
    <lineage>
        <taxon>Eukaryota</taxon>
        <taxon>Fungi</taxon>
        <taxon>Dikarya</taxon>
        <taxon>Basidiomycota</taxon>
        <taxon>Agaricomycotina</taxon>
        <taxon>Agaricomycetes</taxon>
        <taxon>Cantharellales</taxon>
        <taxon>Hydnaceae</taxon>
        <taxon>Hydnum</taxon>
    </lineage>
</organism>
<reference evidence="10" key="1">
    <citation type="journal article" date="2020" name="Nat. Commun.">
        <title>Large-scale genome sequencing of mycorrhizal fungi provides insights into the early evolution of symbiotic traits.</title>
        <authorList>
            <person name="Miyauchi S."/>
            <person name="Kiss E."/>
            <person name="Kuo A."/>
            <person name="Drula E."/>
            <person name="Kohler A."/>
            <person name="Sanchez-Garcia M."/>
            <person name="Morin E."/>
            <person name="Andreopoulos B."/>
            <person name="Barry K.W."/>
            <person name="Bonito G."/>
            <person name="Buee M."/>
            <person name="Carver A."/>
            <person name="Chen C."/>
            <person name="Cichocki N."/>
            <person name="Clum A."/>
            <person name="Culley D."/>
            <person name="Crous P.W."/>
            <person name="Fauchery L."/>
            <person name="Girlanda M."/>
            <person name="Hayes R.D."/>
            <person name="Keri Z."/>
            <person name="LaButti K."/>
            <person name="Lipzen A."/>
            <person name="Lombard V."/>
            <person name="Magnuson J."/>
            <person name="Maillard F."/>
            <person name="Murat C."/>
            <person name="Nolan M."/>
            <person name="Ohm R.A."/>
            <person name="Pangilinan J."/>
            <person name="Pereira M.F."/>
            <person name="Perotto S."/>
            <person name="Peter M."/>
            <person name="Pfister S."/>
            <person name="Riley R."/>
            <person name="Sitrit Y."/>
            <person name="Stielow J.B."/>
            <person name="Szollosi G."/>
            <person name="Zifcakova L."/>
            <person name="Stursova M."/>
            <person name="Spatafora J.W."/>
            <person name="Tedersoo L."/>
            <person name="Vaario L.M."/>
            <person name="Yamada A."/>
            <person name="Yan M."/>
            <person name="Wang P."/>
            <person name="Xu J."/>
            <person name="Bruns T."/>
            <person name="Baldrian P."/>
            <person name="Vilgalys R."/>
            <person name="Dunand C."/>
            <person name="Henrissat B."/>
            <person name="Grigoriev I.V."/>
            <person name="Hibbett D."/>
            <person name="Nagy L.G."/>
            <person name="Martin F.M."/>
        </authorList>
    </citation>
    <scope>NUCLEOTIDE SEQUENCE</scope>
    <source>
        <strain evidence="10">UP504</strain>
    </source>
</reference>
<dbReference type="OrthoDB" id="15189at2759"/>
<dbReference type="InterPro" id="IPR033121">
    <property type="entry name" value="PEPTIDASE_A1"/>
</dbReference>
<dbReference type="SUPFAM" id="SSF50630">
    <property type="entry name" value="Acid proteases"/>
    <property type="match status" value="1"/>
</dbReference>
<keyword evidence="8" id="KW-0732">Signal</keyword>
<keyword evidence="4 6" id="KW-0378">Hydrolase</keyword>
<evidence type="ECO:0000256" key="6">
    <source>
        <dbReference type="RuleBase" id="RU000454"/>
    </source>
</evidence>
<dbReference type="EMBL" id="MU128911">
    <property type="protein sequence ID" value="KAF9520575.1"/>
    <property type="molecule type" value="Genomic_DNA"/>
</dbReference>
<dbReference type="InterPro" id="IPR001969">
    <property type="entry name" value="Aspartic_peptidase_AS"/>
</dbReference>
<evidence type="ECO:0000256" key="1">
    <source>
        <dbReference type="ARBA" id="ARBA00007447"/>
    </source>
</evidence>
<evidence type="ECO:0000313" key="10">
    <source>
        <dbReference type="EMBL" id="KAF9520575.1"/>
    </source>
</evidence>
<dbReference type="InterPro" id="IPR034164">
    <property type="entry name" value="Pepsin-like_dom"/>
</dbReference>
<evidence type="ECO:0000256" key="2">
    <source>
        <dbReference type="ARBA" id="ARBA00022670"/>
    </source>
</evidence>
<evidence type="ECO:0000259" key="9">
    <source>
        <dbReference type="PROSITE" id="PS51767"/>
    </source>
</evidence>
<evidence type="ECO:0000256" key="7">
    <source>
        <dbReference type="SAM" id="MobiDB-lite"/>
    </source>
</evidence>
<dbReference type="PROSITE" id="PS51767">
    <property type="entry name" value="PEPTIDASE_A1"/>
    <property type="match status" value="1"/>
</dbReference>
<dbReference type="CDD" id="cd05471">
    <property type="entry name" value="pepsin_like"/>
    <property type="match status" value="1"/>
</dbReference>
<dbReference type="Gene3D" id="2.40.70.10">
    <property type="entry name" value="Acid Proteases"/>
    <property type="match status" value="2"/>
</dbReference>
<comment type="caution">
    <text evidence="10">The sequence shown here is derived from an EMBL/GenBank/DDBJ whole genome shotgun (WGS) entry which is preliminary data.</text>
</comment>
<keyword evidence="11" id="KW-1185">Reference proteome</keyword>
<feature type="domain" description="Peptidase A1" evidence="9">
    <location>
        <begin position="106"/>
        <end position="412"/>
    </location>
</feature>
<dbReference type="PANTHER" id="PTHR47966">
    <property type="entry name" value="BETA-SITE APP-CLEAVING ENZYME, ISOFORM A-RELATED"/>
    <property type="match status" value="1"/>
</dbReference>
<feature type="compositionally biased region" description="Polar residues" evidence="7">
    <location>
        <begin position="144"/>
        <end position="156"/>
    </location>
</feature>
<feature type="region of interest" description="Disordered" evidence="7">
    <location>
        <begin position="137"/>
        <end position="156"/>
    </location>
</feature>
<dbReference type="PANTHER" id="PTHR47966:SF57">
    <property type="entry name" value="PEPTIDASE A1 DOMAIN-CONTAINING PROTEIN"/>
    <property type="match status" value="1"/>
</dbReference>
<keyword evidence="2 6" id="KW-0645">Protease</keyword>